<evidence type="ECO:0000256" key="6">
    <source>
        <dbReference type="ARBA" id="ARBA00022989"/>
    </source>
</evidence>
<keyword evidence="6" id="KW-1133">Transmembrane helix</keyword>
<evidence type="ECO:0000256" key="8">
    <source>
        <dbReference type="SAM" id="Coils"/>
    </source>
</evidence>
<proteinExistence type="inferred from homology"/>
<dbReference type="GO" id="GO:0005886">
    <property type="term" value="C:plasma membrane"/>
    <property type="evidence" value="ECO:0007669"/>
    <property type="project" value="UniProtKB-SubCell"/>
</dbReference>
<reference evidence="11 12" key="1">
    <citation type="submission" date="2019-03" db="EMBL/GenBank/DDBJ databases">
        <title>Genomic Encyclopedia of Type Strains, Phase IV (KMG-IV): sequencing the most valuable type-strain genomes for metagenomic binning, comparative biology and taxonomic classification.</title>
        <authorList>
            <person name="Goeker M."/>
        </authorList>
    </citation>
    <scope>NUCLEOTIDE SEQUENCE [LARGE SCALE GENOMIC DNA]</scope>
    <source>
        <strain evidence="11 12">DSM 10053</strain>
    </source>
</reference>
<keyword evidence="12" id="KW-1185">Reference proteome</keyword>
<keyword evidence="7" id="KW-0472">Membrane</keyword>
<dbReference type="Proteomes" id="UP000295496">
    <property type="component" value="Unassembled WGS sequence"/>
</dbReference>
<evidence type="ECO:0000256" key="1">
    <source>
        <dbReference type="ARBA" id="ARBA00004377"/>
    </source>
</evidence>
<evidence type="ECO:0000256" key="5">
    <source>
        <dbReference type="ARBA" id="ARBA00022692"/>
    </source>
</evidence>
<feature type="domain" description="DUF883" evidence="9">
    <location>
        <begin position="9"/>
        <end position="61"/>
    </location>
</feature>
<keyword evidence="3" id="KW-1003">Cell membrane</keyword>
<protein>
    <submittedName>
        <fullName evidence="11">ElaB/YqjD/DUF883 family membrane-anchored ribosome-binding protein</fullName>
    </submittedName>
</protein>
<organism evidence="11 12">
    <name type="scientific">Lonepinella koalarum</name>
    <dbReference type="NCBI Taxonomy" id="53417"/>
    <lineage>
        <taxon>Bacteria</taxon>
        <taxon>Pseudomonadati</taxon>
        <taxon>Pseudomonadota</taxon>
        <taxon>Gammaproteobacteria</taxon>
        <taxon>Pasteurellales</taxon>
        <taxon>Pasteurellaceae</taxon>
        <taxon>Lonepinella</taxon>
    </lineage>
</organism>
<comment type="similarity">
    <text evidence="2">Belongs to the ElaB/YgaM/YqjD family.</text>
</comment>
<evidence type="ECO:0000256" key="4">
    <source>
        <dbReference type="ARBA" id="ARBA00022519"/>
    </source>
</evidence>
<evidence type="ECO:0000313" key="12">
    <source>
        <dbReference type="Proteomes" id="UP000295496"/>
    </source>
</evidence>
<name>A0A4R1KX14_9PAST</name>
<evidence type="ECO:0000256" key="2">
    <source>
        <dbReference type="ARBA" id="ARBA00010423"/>
    </source>
</evidence>
<comment type="caution">
    <text evidence="11">The sequence shown here is derived from an EMBL/GenBank/DDBJ whole genome shotgun (WGS) entry which is preliminary data.</text>
</comment>
<keyword evidence="5" id="KW-0812">Transmembrane</keyword>
<accession>A0A4R1KX14</accession>
<dbReference type="InterPro" id="IPR010279">
    <property type="entry name" value="YqjD/ElaB"/>
</dbReference>
<dbReference type="RefSeq" id="WP_153985524.1">
    <property type="nucleotide sequence ID" value="NZ_VSFH01000001.1"/>
</dbReference>
<evidence type="ECO:0000256" key="3">
    <source>
        <dbReference type="ARBA" id="ARBA00022475"/>
    </source>
</evidence>
<evidence type="ECO:0000259" key="9">
    <source>
        <dbReference type="Pfam" id="PF05957"/>
    </source>
</evidence>
<feature type="coiled-coil region" evidence="8">
    <location>
        <begin position="8"/>
        <end position="61"/>
    </location>
</feature>
<comment type="subcellular location">
    <subcellularLocation>
        <location evidence="1">Cell inner membrane</location>
        <topology evidence="1">Single-pass membrane protein</topology>
    </subcellularLocation>
</comment>
<feature type="domain" description="DUF883" evidence="10">
    <location>
        <begin position="80"/>
        <end position="109"/>
    </location>
</feature>
<keyword evidence="4" id="KW-0997">Cell inner membrane</keyword>
<evidence type="ECO:0000256" key="7">
    <source>
        <dbReference type="ARBA" id="ARBA00023136"/>
    </source>
</evidence>
<dbReference type="Pfam" id="PF05957">
    <property type="entry name" value="DUF883"/>
    <property type="match status" value="1"/>
</dbReference>
<dbReference type="AlphaFoldDB" id="A0A4R1KX14"/>
<keyword evidence="8" id="KW-0175">Coiled coil</keyword>
<sequence>MSQFDKKREELLDEIRDILINAEELFDEKSKSGEAELKKLKEKLNSRVSNAKEKFASLQEDAIASAKDAVASAKQVVKQTDSIVQDNPYKAIGVAGVIGLLLGVLVSKK</sequence>
<dbReference type="EMBL" id="SMGJ01000003">
    <property type="protein sequence ID" value="TCK69882.1"/>
    <property type="molecule type" value="Genomic_DNA"/>
</dbReference>
<evidence type="ECO:0000259" key="10">
    <source>
        <dbReference type="Pfam" id="PF19029"/>
    </source>
</evidence>
<dbReference type="Pfam" id="PF19029">
    <property type="entry name" value="DUF883_C"/>
    <property type="match status" value="1"/>
</dbReference>
<evidence type="ECO:0000313" key="11">
    <source>
        <dbReference type="EMBL" id="TCK69882.1"/>
    </source>
</evidence>
<dbReference type="PANTHER" id="PTHR35893:SF3">
    <property type="entry name" value="INNER MEMBRANE PROTEIN"/>
    <property type="match status" value="1"/>
</dbReference>
<gene>
    <name evidence="11" type="ORF">EV692_1096</name>
</gene>
<dbReference type="GO" id="GO:0043022">
    <property type="term" value="F:ribosome binding"/>
    <property type="evidence" value="ECO:0007669"/>
    <property type="project" value="InterPro"/>
</dbReference>
<dbReference type="InterPro" id="IPR043605">
    <property type="entry name" value="DUF883_C"/>
</dbReference>
<dbReference type="InterPro" id="IPR043604">
    <property type="entry name" value="DUF883_N"/>
</dbReference>
<dbReference type="PANTHER" id="PTHR35893">
    <property type="entry name" value="INNER MEMBRANE PROTEIN-RELATED"/>
    <property type="match status" value="1"/>
</dbReference>